<keyword evidence="2" id="KW-1133">Transmembrane helix</keyword>
<evidence type="ECO:0000256" key="2">
    <source>
        <dbReference type="SAM" id="Phobius"/>
    </source>
</evidence>
<organism evidence="3 4">
    <name type="scientific">Janibacter terrae</name>
    <dbReference type="NCBI Taxonomy" id="103817"/>
    <lineage>
        <taxon>Bacteria</taxon>
        <taxon>Bacillati</taxon>
        <taxon>Actinomycetota</taxon>
        <taxon>Actinomycetes</taxon>
        <taxon>Micrococcales</taxon>
        <taxon>Intrasporangiaceae</taxon>
        <taxon>Janibacter</taxon>
    </lineage>
</organism>
<dbReference type="Proteomes" id="UP001381003">
    <property type="component" value="Chromosome"/>
</dbReference>
<protein>
    <submittedName>
        <fullName evidence="3">Uncharacterized protein</fullName>
    </submittedName>
</protein>
<proteinExistence type="predicted"/>
<keyword evidence="4" id="KW-1185">Reference proteome</keyword>
<gene>
    <name evidence="3" type="ORF">N5P18_09255</name>
</gene>
<evidence type="ECO:0000313" key="4">
    <source>
        <dbReference type="Proteomes" id="UP001381003"/>
    </source>
</evidence>
<accession>A0ABZ2FAY8</accession>
<evidence type="ECO:0000256" key="1">
    <source>
        <dbReference type="SAM" id="MobiDB-lite"/>
    </source>
</evidence>
<dbReference type="EMBL" id="CP104874">
    <property type="protein sequence ID" value="WWF03900.1"/>
    <property type="molecule type" value="Genomic_DNA"/>
</dbReference>
<evidence type="ECO:0000313" key="3">
    <source>
        <dbReference type="EMBL" id="WWF03900.1"/>
    </source>
</evidence>
<keyword evidence="2" id="KW-0812">Transmembrane</keyword>
<name>A0ABZ2FAY8_9MICO</name>
<feature type="compositionally biased region" description="Basic and acidic residues" evidence="1">
    <location>
        <begin position="40"/>
        <end position="66"/>
    </location>
</feature>
<dbReference type="RefSeq" id="WP_068328922.1">
    <property type="nucleotide sequence ID" value="NZ_CP104874.1"/>
</dbReference>
<feature type="region of interest" description="Disordered" evidence="1">
    <location>
        <begin position="32"/>
        <end position="66"/>
    </location>
</feature>
<reference evidence="3 4" key="1">
    <citation type="submission" date="2022-09" db="EMBL/GenBank/DDBJ databases">
        <title>Complete genome sequence of Janibacter terrae strain COS04-44, PCL-degrading bacteria isolated from oil spilled coast.</title>
        <authorList>
            <person name="Park H."/>
            <person name="Kim J.Y."/>
            <person name="An S.H."/>
            <person name="Lee C.M."/>
            <person name="Weon H.-Y."/>
        </authorList>
    </citation>
    <scope>NUCLEOTIDE SEQUENCE [LARGE SCALE GENOMIC DNA]</scope>
    <source>
        <strain evidence="3 4">COS04-44</strain>
    </source>
</reference>
<sequence length="66" mass="7615">MGGEAVFWIFVVVFSLVMLVAFFLLDRPPRKRSIPTKLSVHTDPREPRGRHDPAPRVDVRETDSRL</sequence>
<feature type="transmembrane region" description="Helical" evidence="2">
    <location>
        <begin position="6"/>
        <end position="25"/>
    </location>
</feature>
<keyword evidence="2" id="KW-0472">Membrane</keyword>